<dbReference type="Gene3D" id="3.40.50.720">
    <property type="entry name" value="NAD(P)-binding Rossmann-like Domain"/>
    <property type="match status" value="1"/>
</dbReference>
<dbReference type="Proteomes" id="UP001148313">
    <property type="component" value="Unassembled WGS sequence"/>
</dbReference>
<dbReference type="InterPro" id="IPR002347">
    <property type="entry name" value="SDR_fam"/>
</dbReference>
<keyword evidence="3" id="KW-1185">Reference proteome</keyword>
<organism evidence="2 3">
    <name type="scientific">Hoeflea poritis</name>
    <dbReference type="NCBI Taxonomy" id="2993659"/>
    <lineage>
        <taxon>Bacteria</taxon>
        <taxon>Pseudomonadati</taxon>
        <taxon>Pseudomonadota</taxon>
        <taxon>Alphaproteobacteria</taxon>
        <taxon>Hyphomicrobiales</taxon>
        <taxon>Rhizobiaceae</taxon>
        <taxon>Hoeflea</taxon>
    </lineage>
</organism>
<reference evidence="2" key="1">
    <citation type="submission" date="2022-11" db="EMBL/GenBank/DDBJ databases">
        <title>Hoeflea poritis sp. nov., isolated from scleractinian coral Porites lutea.</title>
        <authorList>
            <person name="Zhang G."/>
            <person name="Wei Q."/>
            <person name="Cai L."/>
        </authorList>
    </citation>
    <scope>NUCLEOTIDE SEQUENCE</scope>
    <source>
        <strain evidence="2">E7-10</strain>
    </source>
</reference>
<dbReference type="InterPro" id="IPR050259">
    <property type="entry name" value="SDR"/>
</dbReference>
<dbReference type="PRINTS" id="PR00081">
    <property type="entry name" value="GDHRDH"/>
</dbReference>
<proteinExistence type="inferred from homology"/>
<dbReference type="PANTHER" id="PTHR42879:SF6">
    <property type="entry name" value="NADPH-DEPENDENT REDUCTASE BACG"/>
    <property type="match status" value="1"/>
</dbReference>
<evidence type="ECO:0000313" key="2">
    <source>
        <dbReference type="EMBL" id="MDA4843800.1"/>
    </source>
</evidence>
<name>A0ABT4VGH0_9HYPH</name>
<dbReference type="RefSeq" id="WP_271087310.1">
    <property type="nucleotide sequence ID" value="NZ_JAPJZH010000001.1"/>
</dbReference>
<evidence type="ECO:0000256" key="1">
    <source>
        <dbReference type="ARBA" id="ARBA00006484"/>
    </source>
</evidence>
<evidence type="ECO:0000313" key="3">
    <source>
        <dbReference type="Proteomes" id="UP001148313"/>
    </source>
</evidence>
<gene>
    <name evidence="2" type="ORF">OOZ53_00470</name>
</gene>
<dbReference type="SUPFAM" id="SSF51735">
    <property type="entry name" value="NAD(P)-binding Rossmann-fold domains"/>
    <property type="match status" value="1"/>
</dbReference>
<dbReference type="InterPro" id="IPR036291">
    <property type="entry name" value="NAD(P)-bd_dom_sf"/>
</dbReference>
<comment type="caution">
    <text evidence="2">The sequence shown here is derived from an EMBL/GenBank/DDBJ whole genome shotgun (WGS) entry which is preliminary data.</text>
</comment>
<accession>A0ABT4VGH0</accession>
<comment type="similarity">
    <text evidence="1">Belongs to the short-chain dehydrogenases/reductases (SDR) family.</text>
</comment>
<dbReference type="EMBL" id="JAPJZH010000001">
    <property type="protein sequence ID" value="MDA4843800.1"/>
    <property type="molecule type" value="Genomic_DNA"/>
</dbReference>
<dbReference type="PANTHER" id="PTHR42879">
    <property type="entry name" value="3-OXOACYL-(ACYL-CARRIER-PROTEIN) REDUCTASE"/>
    <property type="match status" value="1"/>
</dbReference>
<dbReference type="Pfam" id="PF13561">
    <property type="entry name" value="adh_short_C2"/>
    <property type="match status" value="1"/>
</dbReference>
<protein>
    <submittedName>
        <fullName evidence="2">SDR family oxidoreductase</fullName>
    </submittedName>
</protein>
<sequence length="226" mass="24699">MYEAIKNKRVIVTHADRYMGPACVDSFTSAGAHVIAHGADLSSEHACAELVESAGAIDVLIVNLAAPNHYGTLVTEMGEADWQEMFDLLVHPMHRLVRLTLPQMIDRKSGKIIVFGSAVPLRPMGRLCAYSAARGAQISYVKSVGAEVARHNVQVNLIAQNWVENPAYYPPELQENPKFQKNLKEQVPLGRLAKPEEDTALALFLASDQSDFFVGQAIPFSGGWAS</sequence>